<dbReference type="EMBL" id="BMDO01000001">
    <property type="protein sequence ID" value="GGI49068.1"/>
    <property type="molecule type" value="Genomic_DNA"/>
</dbReference>
<gene>
    <name evidence="2" type="ORF">GCM10011425_02800</name>
</gene>
<dbReference type="RefSeq" id="WP_188413089.1">
    <property type="nucleotide sequence ID" value="NZ_BMDO01000001.1"/>
</dbReference>
<organism evidence="2 3">
    <name type="scientific">Mucilaginibacter galii</name>
    <dbReference type="NCBI Taxonomy" id="2005073"/>
    <lineage>
        <taxon>Bacteria</taxon>
        <taxon>Pseudomonadati</taxon>
        <taxon>Bacteroidota</taxon>
        <taxon>Sphingobacteriia</taxon>
        <taxon>Sphingobacteriales</taxon>
        <taxon>Sphingobacteriaceae</taxon>
        <taxon>Mucilaginibacter</taxon>
    </lineage>
</organism>
<comment type="caution">
    <text evidence="2">The sequence shown here is derived from an EMBL/GenBank/DDBJ whole genome shotgun (WGS) entry which is preliminary data.</text>
</comment>
<evidence type="ECO:0000256" key="1">
    <source>
        <dbReference type="SAM" id="SignalP"/>
    </source>
</evidence>
<name>A0A917MZR9_9SPHI</name>
<dbReference type="Proteomes" id="UP000662074">
    <property type="component" value="Unassembled WGS sequence"/>
</dbReference>
<feature type="signal peptide" evidence="1">
    <location>
        <begin position="1"/>
        <end position="21"/>
    </location>
</feature>
<evidence type="ECO:0000313" key="2">
    <source>
        <dbReference type="EMBL" id="GGI49068.1"/>
    </source>
</evidence>
<sequence>MNKILPVIAILLLLSAASCQKSELKEMVNTDNFISVKQSTIASVNGPTMAAVNQEVKFTVSWPYEGNCQTFKSFKANTLSDTTQIKLFTATNVAEDCSGKEVQRSSVFKFKSDKAGIFYLKFLGPDSTHAIIDTLTVK</sequence>
<keyword evidence="3" id="KW-1185">Reference proteome</keyword>
<evidence type="ECO:0008006" key="4">
    <source>
        <dbReference type="Google" id="ProtNLM"/>
    </source>
</evidence>
<dbReference type="AlphaFoldDB" id="A0A917MZR9"/>
<feature type="chain" id="PRO_5036688537" description="Lipoprotein" evidence="1">
    <location>
        <begin position="22"/>
        <end position="138"/>
    </location>
</feature>
<keyword evidence="1" id="KW-0732">Signal</keyword>
<proteinExistence type="predicted"/>
<reference evidence="2" key="1">
    <citation type="journal article" date="2014" name="Int. J. Syst. Evol. Microbiol.">
        <title>Complete genome sequence of Corynebacterium casei LMG S-19264T (=DSM 44701T), isolated from a smear-ripened cheese.</title>
        <authorList>
            <consortium name="US DOE Joint Genome Institute (JGI-PGF)"/>
            <person name="Walter F."/>
            <person name="Albersmeier A."/>
            <person name="Kalinowski J."/>
            <person name="Ruckert C."/>
        </authorList>
    </citation>
    <scope>NUCLEOTIDE SEQUENCE</scope>
    <source>
        <strain evidence="2">CCM 8711</strain>
    </source>
</reference>
<accession>A0A917MZR9</accession>
<reference evidence="2" key="2">
    <citation type="submission" date="2020-09" db="EMBL/GenBank/DDBJ databases">
        <authorList>
            <person name="Sun Q."/>
            <person name="Sedlacek I."/>
        </authorList>
    </citation>
    <scope>NUCLEOTIDE SEQUENCE</scope>
    <source>
        <strain evidence="2">CCM 8711</strain>
    </source>
</reference>
<evidence type="ECO:0000313" key="3">
    <source>
        <dbReference type="Proteomes" id="UP000662074"/>
    </source>
</evidence>
<dbReference type="PROSITE" id="PS51257">
    <property type="entry name" value="PROKAR_LIPOPROTEIN"/>
    <property type="match status" value="1"/>
</dbReference>
<protein>
    <recommendedName>
        <fullName evidence="4">Lipoprotein</fullName>
    </recommendedName>
</protein>